<keyword evidence="3" id="KW-1185">Reference proteome</keyword>
<dbReference type="AlphaFoldDB" id="A0A0D0AGP4"/>
<reference evidence="2 3" key="1">
    <citation type="submission" date="2014-04" db="EMBL/GenBank/DDBJ databases">
        <authorList>
            <consortium name="DOE Joint Genome Institute"/>
            <person name="Kuo A."/>
            <person name="Ruytinx J."/>
            <person name="Rineau F."/>
            <person name="Colpaert J."/>
            <person name="Kohler A."/>
            <person name="Nagy L.G."/>
            <person name="Floudas D."/>
            <person name="Copeland A."/>
            <person name="Barry K.W."/>
            <person name="Cichocki N."/>
            <person name="Veneault-Fourrey C."/>
            <person name="LaButti K."/>
            <person name="Lindquist E.A."/>
            <person name="Lipzen A."/>
            <person name="Lundell T."/>
            <person name="Morin E."/>
            <person name="Murat C."/>
            <person name="Sun H."/>
            <person name="Tunlid A."/>
            <person name="Henrissat B."/>
            <person name="Grigoriev I.V."/>
            <person name="Hibbett D.S."/>
            <person name="Martin F."/>
            <person name="Nordberg H.P."/>
            <person name="Cantor M.N."/>
            <person name="Hua S.X."/>
        </authorList>
    </citation>
    <scope>NUCLEOTIDE SEQUENCE [LARGE SCALE GENOMIC DNA]</scope>
    <source>
        <strain evidence="2 3">UH-Slu-Lm8-n1</strain>
    </source>
</reference>
<dbReference type="InParanoid" id="A0A0D0AGP4"/>
<gene>
    <name evidence="2" type="ORF">CY34DRAFT_813635</name>
</gene>
<evidence type="ECO:0000256" key="1">
    <source>
        <dbReference type="SAM" id="MobiDB-lite"/>
    </source>
</evidence>
<sequence length="74" mass="8394">MNDSTSHAHRQSAISKPSHDAIGFTIPHPRPIHPMIAFRLHEVLFVNLSYHTSQYLTWALRTFPASLVQSQTIS</sequence>
<organism evidence="2 3">
    <name type="scientific">Suillus luteus UH-Slu-Lm8-n1</name>
    <dbReference type="NCBI Taxonomy" id="930992"/>
    <lineage>
        <taxon>Eukaryota</taxon>
        <taxon>Fungi</taxon>
        <taxon>Dikarya</taxon>
        <taxon>Basidiomycota</taxon>
        <taxon>Agaricomycotina</taxon>
        <taxon>Agaricomycetes</taxon>
        <taxon>Agaricomycetidae</taxon>
        <taxon>Boletales</taxon>
        <taxon>Suillineae</taxon>
        <taxon>Suillaceae</taxon>
        <taxon>Suillus</taxon>
    </lineage>
</organism>
<protein>
    <submittedName>
        <fullName evidence="2">Uncharacterized protein</fullName>
    </submittedName>
</protein>
<evidence type="ECO:0000313" key="2">
    <source>
        <dbReference type="EMBL" id="KIK33402.1"/>
    </source>
</evidence>
<dbReference type="HOGENOM" id="CLU_2694749_0_0_1"/>
<feature type="non-terminal residue" evidence="2">
    <location>
        <position position="1"/>
    </location>
</feature>
<name>A0A0D0AGP4_9AGAM</name>
<dbReference type="EMBL" id="KN835950">
    <property type="protein sequence ID" value="KIK33402.1"/>
    <property type="molecule type" value="Genomic_DNA"/>
</dbReference>
<dbReference type="Proteomes" id="UP000054485">
    <property type="component" value="Unassembled WGS sequence"/>
</dbReference>
<reference evidence="3" key="2">
    <citation type="submission" date="2015-01" db="EMBL/GenBank/DDBJ databases">
        <title>Evolutionary Origins and Diversification of the Mycorrhizal Mutualists.</title>
        <authorList>
            <consortium name="DOE Joint Genome Institute"/>
            <consortium name="Mycorrhizal Genomics Consortium"/>
            <person name="Kohler A."/>
            <person name="Kuo A."/>
            <person name="Nagy L.G."/>
            <person name="Floudas D."/>
            <person name="Copeland A."/>
            <person name="Barry K.W."/>
            <person name="Cichocki N."/>
            <person name="Veneault-Fourrey C."/>
            <person name="LaButti K."/>
            <person name="Lindquist E.A."/>
            <person name="Lipzen A."/>
            <person name="Lundell T."/>
            <person name="Morin E."/>
            <person name="Murat C."/>
            <person name="Riley R."/>
            <person name="Ohm R."/>
            <person name="Sun H."/>
            <person name="Tunlid A."/>
            <person name="Henrissat B."/>
            <person name="Grigoriev I.V."/>
            <person name="Hibbett D.S."/>
            <person name="Martin F."/>
        </authorList>
    </citation>
    <scope>NUCLEOTIDE SEQUENCE [LARGE SCALE GENOMIC DNA]</scope>
    <source>
        <strain evidence="3">UH-Slu-Lm8-n1</strain>
    </source>
</reference>
<feature type="region of interest" description="Disordered" evidence="1">
    <location>
        <begin position="1"/>
        <end position="26"/>
    </location>
</feature>
<proteinExistence type="predicted"/>
<evidence type="ECO:0000313" key="3">
    <source>
        <dbReference type="Proteomes" id="UP000054485"/>
    </source>
</evidence>
<accession>A0A0D0AGP4</accession>